<accession>A0A1E3H636</accession>
<evidence type="ECO:0000256" key="1">
    <source>
        <dbReference type="SAM" id="SignalP"/>
    </source>
</evidence>
<dbReference type="PANTHER" id="PTHR47197:SF3">
    <property type="entry name" value="DIHYDRO-HEME D1 DEHYDROGENASE"/>
    <property type="match status" value="1"/>
</dbReference>
<keyword evidence="2" id="KW-0456">Lyase</keyword>
<dbReference type="PATRIC" id="fig|1439726.3.peg.877"/>
<dbReference type="EMBL" id="MCRJ01000013">
    <property type="protein sequence ID" value="ODN71799.1"/>
    <property type="molecule type" value="Genomic_DNA"/>
</dbReference>
<proteinExistence type="predicted"/>
<dbReference type="Proteomes" id="UP000094622">
    <property type="component" value="Unassembled WGS sequence"/>
</dbReference>
<feature type="chain" id="PRO_5009128978" evidence="1">
    <location>
        <begin position="27"/>
        <end position="339"/>
    </location>
</feature>
<keyword evidence="1" id="KW-0732">Signal</keyword>
<dbReference type="SUPFAM" id="SSF51004">
    <property type="entry name" value="C-terminal (heme d1) domain of cytochrome cd1-nitrite reductase"/>
    <property type="match status" value="1"/>
</dbReference>
<reference evidence="2 3" key="1">
    <citation type="submission" date="2016-07" db="EMBL/GenBank/DDBJ databases">
        <title>Draft Genome Sequence of Methylobrevis pamukkalensis PK2.</title>
        <authorList>
            <person name="Vasilenko O.V."/>
            <person name="Doronina N.V."/>
            <person name="Shmareva M.N."/>
            <person name="Tarlachkov S.V."/>
            <person name="Mustakhimov I."/>
            <person name="Trotsenko Y.A."/>
        </authorList>
    </citation>
    <scope>NUCLEOTIDE SEQUENCE [LARGE SCALE GENOMIC DNA]</scope>
    <source>
        <strain evidence="2 3">PK2</strain>
    </source>
</reference>
<evidence type="ECO:0000313" key="2">
    <source>
        <dbReference type="EMBL" id="ODN71799.1"/>
    </source>
</evidence>
<comment type="caution">
    <text evidence="2">The sequence shown here is derived from an EMBL/GenBank/DDBJ whole genome shotgun (WGS) entry which is preliminary data.</text>
</comment>
<dbReference type="GO" id="GO:0016829">
    <property type="term" value="F:lyase activity"/>
    <property type="evidence" value="ECO:0007669"/>
    <property type="project" value="UniProtKB-KW"/>
</dbReference>
<dbReference type="InterPro" id="IPR015943">
    <property type="entry name" value="WD40/YVTN_repeat-like_dom_sf"/>
</dbReference>
<feature type="signal peptide" evidence="1">
    <location>
        <begin position="1"/>
        <end position="26"/>
    </location>
</feature>
<dbReference type="RefSeq" id="WP_069305910.1">
    <property type="nucleotide sequence ID" value="NZ_MCRJ01000013.1"/>
</dbReference>
<dbReference type="InterPro" id="IPR051200">
    <property type="entry name" value="Host-pathogen_enzymatic-act"/>
</dbReference>
<dbReference type="InterPro" id="IPR011964">
    <property type="entry name" value="YVTN_b-propeller_repeat"/>
</dbReference>
<dbReference type="PANTHER" id="PTHR47197">
    <property type="entry name" value="PROTEIN NIRF"/>
    <property type="match status" value="1"/>
</dbReference>
<dbReference type="Gene3D" id="2.130.10.10">
    <property type="entry name" value="YVTN repeat-like/Quinoprotein amine dehydrogenase"/>
    <property type="match status" value="2"/>
</dbReference>
<protein>
    <submittedName>
        <fullName evidence="2">Virginiamycin B lyase</fullName>
    </submittedName>
</protein>
<organism evidence="2 3">
    <name type="scientific">Methylobrevis pamukkalensis</name>
    <dbReference type="NCBI Taxonomy" id="1439726"/>
    <lineage>
        <taxon>Bacteria</taxon>
        <taxon>Pseudomonadati</taxon>
        <taxon>Pseudomonadota</taxon>
        <taxon>Alphaproteobacteria</taxon>
        <taxon>Hyphomicrobiales</taxon>
        <taxon>Pleomorphomonadaceae</taxon>
        <taxon>Methylobrevis</taxon>
    </lineage>
</organism>
<keyword evidence="3" id="KW-1185">Reference proteome</keyword>
<gene>
    <name evidence="2" type="primary">vgb_2</name>
    <name evidence="2" type="ORF">A6302_00838</name>
</gene>
<dbReference type="AlphaFoldDB" id="A0A1E3H636"/>
<dbReference type="NCBIfam" id="TIGR02276">
    <property type="entry name" value="beta_rpt_yvtn"/>
    <property type="match status" value="1"/>
</dbReference>
<name>A0A1E3H636_9HYPH</name>
<dbReference type="InterPro" id="IPR011048">
    <property type="entry name" value="Haem_d1_sf"/>
</dbReference>
<sequence length="339" mass="34386">MRRRAAALAGLCLLAASLQAPGPSLAAGEDIGEILVVSQGAATLTRLPADGSPRLLALARAPAGIAVDAAGRVAAVSHPELGQVSLIDLGEDTVSDGLDIGGQPFGIAFTEEGRLLVTDWSRDLLVRLDPATGEAEELAVGTAPSAVVVDAARGIAYTVDRESDRVSRVDLAGFSVTGTAGVGRAPFAAALSADGAWLHVANVQSGDVSIVDTASMTEVARVAIGGMPYGVAVDPATGLVLVTDQEGGRLVMVDPQARRVRGEVRVGDYPEAVAVTGDGRAHVANWFSDTVATVDLATLKVESTEVAAGPRMLAVLRGAAGRAATNGWTATDKGRGNGQ</sequence>
<evidence type="ECO:0000313" key="3">
    <source>
        <dbReference type="Proteomes" id="UP000094622"/>
    </source>
</evidence>
<dbReference type="OrthoDB" id="8440964at2"/>